<evidence type="ECO:0000313" key="3">
    <source>
        <dbReference type="Proteomes" id="UP000279908"/>
    </source>
</evidence>
<feature type="domain" description="NAD(P)-binding" evidence="1">
    <location>
        <begin position="12"/>
        <end position="202"/>
    </location>
</feature>
<proteinExistence type="predicted"/>
<dbReference type="SUPFAM" id="SSF51735">
    <property type="entry name" value="NAD(P)-binding Rossmann-fold domains"/>
    <property type="match status" value="1"/>
</dbReference>
<dbReference type="InterPro" id="IPR016040">
    <property type="entry name" value="NAD(P)-bd_dom"/>
</dbReference>
<dbReference type="AlphaFoldDB" id="A0A432AXK2"/>
<dbReference type="PANTHER" id="PTHR15020:SF11">
    <property type="entry name" value="OS06G0360300 PROTEIN"/>
    <property type="match status" value="1"/>
</dbReference>
<dbReference type="Proteomes" id="UP000279908">
    <property type="component" value="Unassembled WGS sequence"/>
</dbReference>
<reference evidence="2 3" key="1">
    <citation type="submission" date="2018-12" db="EMBL/GenBank/DDBJ databases">
        <authorList>
            <person name="Lunina O.N."/>
            <person name="Grouzdev D.S."/>
            <person name="Gorlenko V.M."/>
            <person name="Savvichev A.S."/>
        </authorList>
    </citation>
    <scope>NUCLEOTIDE SEQUENCE [LARGE SCALE GENOMIC DNA]</scope>
    <source>
        <strain evidence="2 3">BrKhr-17</strain>
    </source>
</reference>
<dbReference type="Pfam" id="PF13460">
    <property type="entry name" value="NAD_binding_10"/>
    <property type="match status" value="1"/>
</dbReference>
<comment type="caution">
    <text evidence="2">The sequence shown here is derived from an EMBL/GenBank/DDBJ whole genome shotgun (WGS) entry which is preliminary data.</text>
</comment>
<sequence>MQPYKGRVLVAGATGRTGAEIVKRLRHYGIDFRLFVRSTQKAISLFGADAAGILRVGSIQDKEEARAALKGIDAVICAVGSNPADPESPPPSAIDRDGVQQLAALAKETGARQFTLISSLGATREDHPLNKYGRVLSMKLEGENTVRAHFNTPEYSHTILRPGGLLDTPPFQHQLVFATGDTISGSVSRGDLAEAAVHSLTESNAKNRTFELVQGEEKRQLSSSEYFPEPSV</sequence>
<dbReference type="RefSeq" id="WP_126383385.1">
    <property type="nucleotide sequence ID" value="NZ_RXYK01000001.1"/>
</dbReference>
<gene>
    <name evidence="2" type="ORF">EKD02_01025</name>
</gene>
<dbReference type="CDD" id="cd05243">
    <property type="entry name" value="SDR_a5"/>
    <property type="match status" value="1"/>
</dbReference>
<accession>A0A432AXK2</accession>
<dbReference type="InterPro" id="IPR036291">
    <property type="entry name" value="NAD(P)-bd_dom_sf"/>
</dbReference>
<dbReference type="EMBL" id="RXYK01000001">
    <property type="protein sequence ID" value="RTY40009.1"/>
    <property type="molecule type" value="Genomic_DNA"/>
</dbReference>
<dbReference type="Gene3D" id="3.40.50.720">
    <property type="entry name" value="NAD(P)-binding Rossmann-like Domain"/>
    <property type="match status" value="1"/>
</dbReference>
<dbReference type="PANTHER" id="PTHR15020">
    <property type="entry name" value="FLAVIN REDUCTASE-RELATED"/>
    <property type="match status" value="1"/>
</dbReference>
<protein>
    <submittedName>
        <fullName evidence="2">SDR family oxidoreductase</fullName>
    </submittedName>
</protein>
<evidence type="ECO:0000313" key="2">
    <source>
        <dbReference type="EMBL" id="RTY40009.1"/>
    </source>
</evidence>
<evidence type="ECO:0000259" key="1">
    <source>
        <dbReference type="Pfam" id="PF13460"/>
    </source>
</evidence>
<name>A0A432AXK2_CHLPH</name>
<organism evidence="2 3">
    <name type="scientific">Chlorobium phaeovibrioides</name>
    <dbReference type="NCBI Taxonomy" id="1094"/>
    <lineage>
        <taxon>Bacteria</taxon>
        <taxon>Pseudomonadati</taxon>
        <taxon>Chlorobiota</taxon>
        <taxon>Chlorobiia</taxon>
        <taxon>Chlorobiales</taxon>
        <taxon>Chlorobiaceae</taxon>
        <taxon>Chlorobium/Pelodictyon group</taxon>
        <taxon>Chlorobium</taxon>
    </lineage>
</organism>